<dbReference type="InterPro" id="IPR036278">
    <property type="entry name" value="Sialidase_sf"/>
</dbReference>
<keyword evidence="5" id="KW-1185">Reference proteome</keyword>
<accession>A0A518DHI1</accession>
<keyword evidence="1" id="KW-0677">Repeat</keyword>
<dbReference type="KEGG" id="pnd:Pla175_43490"/>
<keyword evidence="4" id="KW-0418">Kinase</keyword>
<dbReference type="EMBL" id="CP036291">
    <property type="protein sequence ID" value="QDU90935.1"/>
    <property type="molecule type" value="Genomic_DNA"/>
</dbReference>
<feature type="signal peptide" evidence="3">
    <location>
        <begin position="1"/>
        <end position="38"/>
    </location>
</feature>
<dbReference type="InterPro" id="IPR011042">
    <property type="entry name" value="6-blade_b-propeller_TolB-like"/>
</dbReference>
<evidence type="ECO:0000256" key="3">
    <source>
        <dbReference type="SAM" id="SignalP"/>
    </source>
</evidence>
<dbReference type="Gene3D" id="2.120.10.10">
    <property type="match status" value="1"/>
</dbReference>
<dbReference type="GO" id="GO:0008270">
    <property type="term" value="F:zinc ion binding"/>
    <property type="evidence" value="ECO:0007669"/>
    <property type="project" value="UniProtKB-KW"/>
</dbReference>
<evidence type="ECO:0000313" key="4">
    <source>
        <dbReference type="EMBL" id="QDU90935.1"/>
    </source>
</evidence>
<dbReference type="SUPFAM" id="SSF63829">
    <property type="entry name" value="Calcium-dependent phosphotriesterase"/>
    <property type="match status" value="2"/>
</dbReference>
<dbReference type="PROSITE" id="PS51125">
    <property type="entry name" value="NHL"/>
    <property type="match status" value="1"/>
</dbReference>
<sequence length="1001" mass="106218" precursor="true">MISFCFRPIRAARAAACAVNPRLATVLCVCALAVLTPAAQGVAQDFSQVPGTVVNHFPRSSGEYVGSPSIVILPNGDYVASHDRFGPSSSFNTSSKTEVFRSTDQGLTWSPSATLQGQAWSNLFTQGNDLYIMGVDKLYGRIVVRKSIDGGSSWTNPTNAANGFLTSANGYHTAPMPMVEHNGRIWRGFEDTSNGGGWPRHFRSLVMSAPIGSDLLVASNWTLSNALASNTSWINGEVNGWLEGGVVVDRDDNLVNLLRVDNLSVAAVVRVDEQNHSVSFNPDQDFVDFPGGATKFAVRYDAASDRYWTLSNPVLPQFQGSSPGSTRNALALMSSSDLSDWEVESVLLYHPDRSKHGFQYVDWQFDGQDLIAASRTAYDDGLGGAANYHDANFLTFHRADDFRTLSPSHALVADTGADRILRYQANAAGEWVPLGNFINSNAPGAALDAPIGLLQDSQGFVYVGEQKDGGRIIRFDAGGNFIDVVATEGVDFSGRPEALALGPDGNLILSTAFGADSDRIFSIDTASRAVATLVDTAFAGGSLDNPRGIAVDDAGTLYVANREGDKVQKFNATTGAFLGDLWSIDSPQGLAWDTSGQRLIASALSSTDLYEVSPDGVANKLYDPSDIGSALGIQVIDGEAFWTDFQNGRVYRLTAQDQKETVVSGLSGPGHVLGVAAPQERTWLSDGIGVWRDPTNWSSYWGVANTAEEIAVFGPGMTADRTVVLDQDVSVGGVRLIGENSVAIAGPGVLRLAGVPVQVFGGDHQLQVAVSLLNEVRADISAGASLAVNNQLRLGGHDLRKTGEGELTLNGEVVADGGEVLLEQGTLNGSGAVLGGLSNTGGTLSPGNSPGRLSISGDYTQGQRGALVMELGGTDANRYDQLLVQGLFTAGGLLSVELIDGYTPALGDFFELVSFRESRSNFSSIDLPRLDNGLAWRLSLHSQPGVLQLSVVAVPEPSAYALSAALLGALFYPTQHIPTLRRLTFPRGKIPGRTIFSGGRR</sequence>
<dbReference type="PANTHER" id="PTHR24104:SF25">
    <property type="entry name" value="PROTEIN LIN-41"/>
    <property type="match status" value="1"/>
</dbReference>
<dbReference type="InterPro" id="IPR011050">
    <property type="entry name" value="Pectin_lyase_fold/virulence"/>
</dbReference>
<evidence type="ECO:0000313" key="5">
    <source>
        <dbReference type="Proteomes" id="UP000317429"/>
    </source>
</evidence>
<dbReference type="SUPFAM" id="SSF50939">
    <property type="entry name" value="Sialidases"/>
    <property type="match status" value="1"/>
</dbReference>
<dbReference type="EC" id="2.7.11.1" evidence="4"/>
<feature type="chain" id="PRO_5021961755" evidence="3">
    <location>
        <begin position="39"/>
        <end position="1001"/>
    </location>
</feature>
<dbReference type="AlphaFoldDB" id="A0A518DHI1"/>
<evidence type="ECO:0000256" key="1">
    <source>
        <dbReference type="ARBA" id="ARBA00022737"/>
    </source>
</evidence>
<dbReference type="CDD" id="cd15482">
    <property type="entry name" value="Sialidase_non-viral"/>
    <property type="match status" value="1"/>
</dbReference>
<keyword evidence="4" id="KW-0808">Transferase</keyword>
<protein>
    <submittedName>
        <fullName evidence="4">Serine/threonine-protein kinase PknD</fullName>
        <ecNumber evidence="4">2.7.11.1</ecNumber>
    </submittedName>
</protein>
<feature type="repeat" description="NHL" evidence="2">
    <location>
        <begin position="538"/>
        <end position="573"/>
    </location>
</feature>
<reference evidence="4 5" key="1">
    <citation type="submission" date="2019-02" db="EMBL/GenBank/DDBJ databases">
        <title>Deep-cultivation of Planctomycetes and their phenomic and genomic characterization uncovers novel biology.</title>
        <authorList>
            <person name="Wiegand S."/>
            <person name="Jogler M."/>
            <person name="Boedeker C."/>
            <person name="Pinto D."/>
            <person name="Vollmers J."/>
            <person name="Rivas-Marin E."/>
            <person name="Kohn T."/>
            <person name="Peeters S.H."/>
            <person name="Heuer A."/>
            <person name="Rast P."/>
            <person name="Oberbeckmann S."/>
            <person name="Bunk B."/>
            <person name="Jeske O."/>
            <person name="Meyerdierks A."/>
            <person name="Storesund J.E."/>
            <person name="Kallscheuer N."/>
            <person name="Luecker S."/>
            <person name="Lage O.M."/>
            <person name="Pohl T."/>
            <person name="Merkel B.J."/>
            <person name="Hornburger P."/>
            <person name="Mueller R.-W."/>
            <person name="Bruemmer F."/>
            <person name="Labrenz M."/>
            <person name="Spormann A.M."/>
            <person name="Op den Camp H."/>
            <person name="Overmann J."/>
            <person name="Amann R."/>
            <person name="Jetten M.S.M."/>
            <person name="Mascher T."/>
            <person name="Medema M.H."/>
            <person name="Devos D.P."/>
            <person name="Kaster A.-K."/>
            <person name="Ovreas L."/>
            <person name="Rohde M."/>
            <person name="Galperin M.Y."/>
            <person name="Jogler C."/>
        </authorList>
    </citation>
    <scope>NUCLEOTIDE SEQUENCE [LARGE SCALE GENOMIC DNA]</scope>
    <source>
        <strain evidence="4 5">Pla175</strain>
    </source>
</reference>
<dbReference type="Gene3D" id="2.120.10.30">
    <property type="entry name" value="TolB, C-terminal domain"/>
    <property type="match status" value="1"/>
</dbReference>
<dbReference type="InterPro" id="IPR001258">
    <property type="entry name" value="NHL_repeat"/>
</dbReference>
<dbReference type="Proteomes" id="UP000317429">
    <property type="component" value="Chromosome"/>
</dbReference>
<dbReference type="PANTHER" id="PTHR24104">
    <property type="entry name" value="E3 UBIQUITIN-PROTEIN LIGASE NHLRC1-RELATED"/>
    <property type="match status" value="1"/>
</dbReference>
<dbReference type="GO" id="GO:0004674">
    <property type="term" value="F:protein serine/threonine kinase activity"/>
    <property type="evidence" value="ECO:0007669"/>
    <property type="project" value="UniProtKB-EC"/>
</dbReference>
<dbReference type="InterPro" id="IPR050952">
    <property type="entry name" value="TRIM-NHL_E3_ligases"/>
</dbReference>
<dbReference type="SUPFAM" id="SSF51126">
    <property type="entry name" value="Pectin lyase-like"/>
    <property type="match status" value="1"/>
</dbReference>
<evidence type="ECO:0000256" key="2">
    <source>
        <dbReference type="PROSITE-ProRule" id="PRU00504"/>
    </source>
</evidence>
<proteinExistence type="predicted"/>
<dbReference type="CDD" id="cd05819">
    <property type="entry name" value="NHL"/>
    <property type="match status" value="1"/>
</dbReference>
<keyword evidence="3" id="KW-0732">Signal</keyword>
<gene>
    <name evidence="4" type="primary">pknD_4</name>
    <name evidence="4" type="ORF">Pla175_43490</name>
</gene>
<organism evidence="4 5">
    <name type="scientific">Pirellulimonas nuda</name>
    <dbReference type="NCBI Taxonomy" id="2528009"/>
    <lineage>
        <taxon>Bacteria</taxon>
        <taxon>Pseudomonadati</taxon>
        <taxon>Planctomycetota</taxon>
        <taxon>Planctomycetia</taxon>
        <taxon>Pirellulales</taxon>
        <taxon>Lacipirellulaceae</taxon>
        <taxon>Pirellulimonas</taxon>
    </lineage>
</organism>
<name>A0A518DHI1_9BACT</name>